<evidence type="ECO:0000313" key="1">
    <source>
        <dbReference type="EMBL" id="MFD2321963.1"/>
    </source>
</evidence>
<keyword evidence="2" id="KW-1185">Reference proteome</keyword>
<dbReference type="Proteomes" id="UP001597287">
    <property type="component" value="Unassembled WGS sequence"/>
</dbReference>
<dbReference type="Pfam" id="PF21825">
    <property type="entry name" value="crAss001_48"/>
    <property type="match status" value="1"/>
</dbReference>
<sequence>MPSTTAKYFAHAHLPMKLQAVAKPLGLLAAQLESLLPDGPEKSAGMRKLLEAKDCFVRTALDMPELAASNVPPHQQRVLDEKAELDDRSTKLQAFFSNPIFSGLPADEQDRMQKQAVAMQAYSQVLGERIAAF</sequence>
<accession>A0ABW5EVM0</accession>
<gene>
    <name evidence="1" type="ORF">ACFSPV_25090</name>
</gene>
<evidence type="ECO:0000313" key="2">
    <source>
        <dbReference type="Proteomes" id="UP001597287"/>
    </source>
</evidence>
<proteinExistence type="predicted"/>
<protein>
    <submittedName>
        <fullName evidence="1">Uncharacterized protein</fullName>
    </submittedName>
</protein>
<reference evidence="2" key="1">
    <citation type="journal article" date="2019" name="Int. J. Syst. Evol. Microbiol.">
        <title>The Global Catalogue of Microorganisms (GCM) 10K type strain sequencing project: providing services to taxonomists for standard genome sequencing and annotation.</title>
        <authorList>
            <consortium name="The Broad Institute Genomics Platform"/>
            <consortium name="The Broad Institute Genome Sequencing Center for Infectious Disease"/>
            <person name="Wu L."/>
            <person name="Ma J."/>
        </authorList>
    </citation>
    <scope>NUCLEOTIDE SEQUENCE [LARGE SCALE GENOMIC DNA]</scope>
    <source>
        <strain evidence="2">CCUG 62793</strain>
    </source>
</reference>
<dbReference type="RefSeq" id="WP_380105448.1">
    <property type="nucleotide sequence ID" value="NZ_JBHSIH010000001.1"/>
</dbReference>
<organism evidence="1 2">
    <name type="scientific">Delftia deserti</name>
    <dbReference type="NCBI Taxonomy" id="1651218"/>
    <lineage>
        <taxon>Bacteria</taxon>
        <taxon>Pseudomonadati</taxon>
        <taxon>Pseudomonadota</taxon>
        <taxon>Betaproteobacteria</taxon>
        <taxon>Burkholderiales</taxon>
        <taxon>Comamonadaceae</taxon>
        <taxon>Delftia</taxon>
    </lineage>
</organism>
<dbReference type="EMBL" id="JBHUIG010000034">
    <property type="protein sequence ID" value="MFD2321963.1"/>
    <property type="molecule type" value="Genomic_DNA"/>
</dbReference>
<name>A0ABW5EVM0_9BURK</name>
<dbReference type="InterPro" id="IPR054052">
    <property type="entry name" value="Y16Q-like"/>
</dbReference>
<comment type="caution">
    <text evidence="1">The sequence shown here is derived from an EMBL/GenBank/DDBJ whole genome shotgun (WGS) entry which is preliminary data.</text>
</comment>